<dbReference type="SUPFAM" id="SSF52833">
    <property type="entry name" value="Thioredoxin-like"/>
    <property type="match status" value="1"/>
</dbReference>
<feature type="signal peptide" evidence="1">
    <location>
        <begin position="1"/>
        <end position="23"/>
    </location>
</feature>
<dbReference type="Proteomes" id="UP000070355">
    <property type="component" value="Unassembled WGS sequence"/>
</dbReference>
<feature type="domain" description="Thioredoxin" evidence="2">
    <location>
        <begin position="12"/>
        <end position="158"/>
    </location>
</feature>
<keyword evidence="1" id="KW-0732">Signal</keyword>
<dbReference type="OrthoDB" id="32134at2"/>
<evidence type="ECO:0000259" key="2">
    <source>
        <dbReference type="PROSITE" id="PS51352"/>
    </source>
</evidence>
<dbReference type="EMBL" id="LSDC01000081">
    <property type="protein sequence ID" value="KXB59066.1"/>
    <property type="molecule type" value="Genomic_DNA"/>
</dbReference>
<dbReference type="RefSeq" id="WP_060914408.1">
    <property type="nucleotide sequence ID" value="NZ_KQ959970.1"/>
</dbReference>
<dbReference type="InterPro" id="IPR046698">
    <property type="entry name" value="PedC-like"/>
</dbReference>
<sequence>MNKILMSIMVVSAIFSNTSTIHANDIAINNNIEEKEVTEDEYIQNVDKFNKLNMKEIYSKFENKETFVLYLGRKTCPHCRKFSPILREFNTLYGNKLNYYDIQSPDLDKDAKVFLSKLKIPGVPAVLYVKEGKVVNGWAGIGITAKGLYERFFKEDTASIEKRTMQDSNISRKENNVIETNKELITTNEHIEKIQISKNNVEENKVKILPKTSSVR</sequence>
<comment type="caution">
    <text evidence="3">The sequence shown here is derived from an EMBL/GenBank/DDBJ whole genome shotgun (WGS) entry which is preliminary data.</text>
</comment>
<dbReference type="Gene3D" id="3.40.30.10">
    <property type="entry name" value="Glutaredoxin"/>
    <property type="match status" value="1"/>
</dbReference>
<feature type="chain" id="PRO_5007461265" evidence="1">
    <location>
        <begin position="24"/>
        <end position="216"/>
    </location>
</feature>
<dbReference type="PATRIC" id="fig|1379.3.peg.1271"/>
<dbReference type="CDD" id="cd02947">
    <property type="entry name" value="TRX_family"/>
    <property type="match status" value="1"/>
</dbReference>
<dbReference type="InterPro" id="IPR036249">
    <property type="entry name" value="Thioredoxin-like_sf"/>
</dbReference>
<dbReference type="AlphaFoldDB" id="A0A133ZUH2"/>
<dbReference type="Pfam" id="PF20207">
    <property type="entry name" value="DUF6568"/>
    <property type="match status" value="1"/>
</dbReference>
<accession>A0A133ZUH2</accession>
<dbReference type="STRING" id="1379.HMPREF3186_01291"/>
<reference evidence="4" key="1">
    <citation type="submission" date="2016-01" db="EMBL/GenBank/DDBJ databases">
        <authorList>
            <person name="Mitreva M."/>
            <person name="Pepin K.H."/>
            <person name="Mihindukulasuriya K.A."/>
            <person name="Fulton R."/>
            <person name="Fronick C."/>
            <person name="O'Laughlin M."/>
            <person name="Miner T."/>
            <person name="Herter B."/>
            <person name="Rosa B.A."/>
            <person name="Cordes M."/>
            <person name="Tomlinson C."/>
            <person name="Wollam A."/>
            <person name="Palsikar V.B."/>
            <person name="Mardis E.R."/>
            <person name="Wilson R.K."/>
        </authorList>
    </citation>
    <scope>NUCLEOTIDE SEQUENCE [LARGE SCALE GENOMIC DNA]</scope>
    <source>
        <strain evidence="4">DNF01167</strain>
    </source>
</reference>
<proteinExistence type="predicted"/>
<evidence type="ECO:0000313" key="3">
    <source>
        <dbReference type="EMBL" id="KXB59066.1"/>
    </source>
</evidence>
<evidence type="ECO:0000256" key="1">
    <source>
        <dbReference type="SAM" id="SignalP"/>
    </source>
</evidence>
<name>A0A133ZUH2_9BACL</name>
<evidence type="ECO:0000313" key="4">
    <source>
        <dbReference type="Proteomes" id="UP000070355"/>
    </source>
</evidence>
<dbReference type="PROSITE" id="PS51352">
    <property type="entry name" value="THIOREDOXIN_2"/>
    <property type="match status" value="1"/>
</dbReference>
<organism evidence="3 4">
    <name type="scientific">Gemella haemolysans</name>
    <dbReference type="NCBI Taxonomy" id="1379"/>
    <lineage>
        <taxon>Bacteria</taxon>
        <taxon>Bacillati</taxon>
        <taxon>Bacillota</taxon>
        <taxon>Bacilli</taxon>
        <taxon>Bacillales</taxon>
        <taxon>Gemellaceae</taxon>
        <taxon>Gemella</taxon>
    </lineage>
</organism>
<protein>
    <submittedName>
        <fullName evidence="3">Putative bacteriocin transport accessory protein</fullName>
    </submittedName>
</protein>
<gene>
    <name evidence="3" type="ORF">HMPREF3186_01291</name>
</gene>
<dbReference type="InterPro" id="IPR013766">
    <property type="entry name" value="Thioredoxin_domain"/>
</dbReference>